<keyword evidence="1" id="KW-0732">Signal</keyword>
<feature type="chain" id="PRO_5046307101" description="DUF3613 domain-containing protein" evidence="1">
    <location>
        <begin position="24"/>
        <end position="99"/>
    </location>
</feature>
<dbReference type="InterPro" id="IPR022053">
    <property type="entry name" value="DUF3613"/>
</dbReference>
<accession>A0ABR4WTE0</accession>
<evidence type="ECO:0008006" key="4">
    <source>
        <dbReference type="Google" id="ProtNLM"/>
    </source>
</evidence>
<name>A0ABR4WTE0_9GAMM</name>
<protein>
    <recommendedName>
        <fullName evidence="4">DUF3613 domain-containing protein</fullName>
    </recommendedName>
</protein>
<sequence length="99" mass="11050">MMKRMRCLGVCGVILIASPLAWAQGEAPSSQGALPAADHRSAEVGERTERLLELQRSGRIASRNRQSLSGEVQSRIYERYLRSFTHAIPDEYIDLSFGE</sequence>
<evidence type="ECO:0000313" key="2">
    <source>
        <dbReference type="EMBL" id="KGE77991.1"/>
    </source>
</evidence>
<reference evidence="2 3" key="1">
    <citation type="submission" date="2014-06" db="EMBL/GenBank/DDBJ databases">
        <title>Draft genome sequence of an extremely salt tolerant bacteria Halomonas salina/CIFRI 1.</title>
        <authorList>
            <person name="Behera B.D."/>
            <person name="Meena D.K."/>
            <person name="Das P."/>
            <person name="Maharana J."/>
            <person name="Paria P."/>
            <person name="Sharma A.P."/>
            <person name="Shamsudheen K.V."/>
            <person name="Rijit J."/>
            <person name="Dixit V."/>
            <person name="Verma A."/>
            <person name="Scaria V."/>
            <person name="Sivasubbu S."/>
        </authorList>
    </citation>
    <scope>NUCLEOTIDE SEQUENCE [LARGE SCALE GENOMIC DNA]</scope>
    <source>
        <strain evidence="2 3">CIFRI 1</strain>
    </source>
</reference>
<comment type="caution">
    <text evidence="2">The sequence shown here is derived from an EMBL/GenBank/DDBJ whole genome shotgun (WGS) entry which is preliminary data.</text>
</comment>
<evidence type="ECO:0000256" key="1">
    <source>
        <dbReference type="SAM" id="SignalP"/>
    </source>
</evidence>
<proteinExistence type="predicted"/>
<gene>
    <name evidence="2" type="ORF">FP66_06135</name>
</gene>
<evidence type="ECO:0000313" key="3">
    <source>
        <dbReference type="Proteomes" id="UP000029721"/>
    </source>
</evidence>
<feature type="signal peptide" evidence="1">
    <location>
        <begin position="1"/>
        <end position="23"/>
    </location>
</feature>
<dbReference type="EMBL" id="JOKD01000026">
    <property type="protein sequence ID" value="KGE77991.1"/>
    <property type="molecule type" value="Genomic_DNA"/>
</dbReference>
<dbReference type="Proteomes" id="UP000029721">
    <property type="component" value="Unassembled WGS sequence"/>
</dbReference>
<organism evidence="2 3">
    <name type="scientific">Halomonas salina</name>
    <dbReference type="NCBI Taxonomy" id="42565"/>
    <lineage>
        <taxon>Bacteria</taxon>
        <taxon>Pseudomonadati</taxon>
        <taxon>Pseudomonadota</taxon>
        <taxon>Gammaproteobacteria</taxon>
        <taxon>Oceanospirillales</taxon>
        <taxon>Halomonadaceae</taxon>
        <taxon>Halomonas</taxon>
    </lineage>
</organism>
<dbReference type="Pfam" id="PF12266">
    <property type="entry name" value="DUF3613"/>
    <property type="match status" value="1"/>
</dbReference>
<keyword evidence="3" id="KW-1185">Reference proteome</keyword>